<evidence type="ECO:0000313" key="3">
    <source>
        <dbReference type="EMBL" id="CAJ1948345.1"/>
    </source>
</evidence>
<dbReference type="CDD" id="cd02947">
    <property type="entry name" value="TRX_family"/>
    <property type="match status" value="1"/>
</dbReference>
<reference evidence="3" key="1">
    <citation type="submission" date="2023-08" db="EMBL/GenBank/DDBJ databases">
        <authorList>
            <person name="Audoor S."/>
            <person name="Bilcke G."/>
        </authorList>
    </citation>
    <scope>NUCLEOTIDE SEQUENCE</scope>
</reference>
<feature type="signal peptide" evidence="1">
    <location>
        <begin position="1"/>
        <end position="27"/>
    </location>
</feature>
<dbReference type="InterPro" id="IPR036249">
    <property type="entry name" value="Thioredoxin-like_sf"/>
</dbReference>
<sequence length="187" mass="20934">MNSFITRIIYFLQFLILFLNPSTTTSAVRIPFALPITKCSTISFWSSQTKTLITEGGIVSSSTTSLNAAIGRKGNKNHKRKVATFKNIEEVLESFYEEPIGVLFGTKSCGPCHSMKEEMKQVHSTFGNELLLFDVDIDRWPSVANKMNVIMAPTLLVFQQGQVQLRLEGMLPAETILKELRSFLGHS</sequence>
<gene>
    <name evidence="3" type="ORF">CYCCA115_LOCUS11570</name>
</gene>
<dbReference type="GO" id="GO:0015035">
    <property type="term" value="F:protein-disulfide reductase activity"/>
    <property type="evidence" value="ECO:0007669"/>
    <property type="project" value="TreeGrafter"/>
</dbReference>
<proteinExistence type="predicted"/>
<dbReference type="PANTHER" id="PTHR45663:SF11">
    <property type="entry name" value="GEO12009P1"/>
    <property type="match status" value="1"/>
</dbReference>
<dbReference type="GO" id="GO:0005829">
    <property type="term" value="C:cytosol"/>
    <property type="evidence" value="ECO:0007669"/>
    <property type="project" value="TreeGrafter"/>
</dbReference>
<dbReference type="Proteomes" id="UP001295423">
    <property type="component" value="Unassembled WGS sequence"/>
</dbReference>
<dbReference type="GO" id="GO:0045454">
    <property type="term" value="P:cell redox homeostasis"/>
    <property type="evidence" value="ECO:0007669"/>
    <property type="project" value="TreeGrafter"/>
</dbReference>
<dbReference type="EMBL" id="CAKOGP040001747">
    <property type="protein sequence ID" value="CAJ1948345.1"/>
    <property type="molecule type" value="Genomic_DNA"/>
</dbReference>
<dbReference type="PANTHER" id="PTHR45663">
    <property type="entry name" value="GEO12009P1"/>
    <property type="match status" value="1"/>
</dbReference>
<evidence type="ECO:0000259" key="2">
    <source>
        <dbReference type="Pfam" id="PF00085"/>
    </source>
</evidence>
<dbReference type="Gene3D" id="3.40.30.10">
    <property type="entry name" value="Glutaredoxin"/>
    <property type="match status" value="1"/>
</dbReference>
<feature type="chain" id="PRO_5041906929" description="Thioredoxin domain-containing protein" evidence="1">
    <location>
        <begin position="28"/>
        <end position="187"/>
    </location>
</feature>
<dbReference type="SUPFAM" id="SSF52833">
    <property type="entry name" value="Thioredoxin-like"/>
    <property type="match status" value="1"/>
</dbReference>
<evidence type="ECO:0000313" key="4">
    <source>
        <dbReference type="Proteomes" id="UP001295423"/>
    </source>
</evidence>
<dbReference type="Pfam" id="PF00085">
    <property type="entry name" value="Thioredoxin"/>
    <property type="match status" value="1"/>
</dbReference>
<accession>A0AAD2PU66</accession>
<keyword evidence="1" id="KW-0732">Signal</keyword>
<organism evidence="3 4">
    <name type="scientific">Cylindrotheca closterium</name>
    <dbReference type="NCBI Taxonomy" id="2856"/>
    <lineage>
        <taxon>Eukaryota</taxon>
        <taxon>Sar</taxon>
        <taxon>Stramenopiles</taxon>
        <taxon>Ochrophyta</taxon>
        <taxon>Bacillariophyta</taxon>
        <taxon>Bacillariophyceae</taxon>
        <taxon>Bacillariophycidae</taxon>
        <taxon>Bacillariales</taxon>
        <taxon>Bacillariaceae</taxon>
        <taxon>Cylindrotheca</taxon>
    </lineage>
</organism>
<comment type="caution">
    <text evidence="3">The sequence shown here is derived from an EMBL/GenBank/DDBJ whole genome shotgun (WGS) entry which is preliminary data.</text>
</comment>
<dbReference type="InterPro" id="IPR013766">
    <property type="entry name" value="Thioredoxin_domain"/>
</dbReference>
<dbReference type="AlphaFoldDB" id="A0AAD2PU66"/>
<keyword evidence="4" id="KW-1185">Reference proteome</keyword>
<protein>
    <recommendedName>
        <fullName evidence="2">Thioredoxin domain-containing protein</fullName>
    </recommendedName>
</protein>
<evidence type="ECO:0000256" key="1">
    <source>
        <dbReference type="SAM" id="SignalP"/>
    </source>
</evidence>
<name>A0AAD2PU66_9STRA</name>
<feature type="domain" description="Thioredoxin" evidence="2">
    <location>
        <begin position="89"/>
        <end position="180"/>
    </location>
</feature>